<feature type="transmembrane region" description="Helical" evidence="9">
    <location>
        <begin position="984"/>
        <end position="1005"/>
    </location>
</feature>
<feature type="transmembrane region" description="Helical" evidence="9">
    <location>
        <begin position="794"/>
        <end position="818"/>
    </location>
</feature>
<keyword evidence="4 9" id="KW-1133">Transmembrane helix</keyword>
<feature type="region of interest" description="Disordered" evidence="8">
    <location>
        <begin position="249"/>
        <end position="300"/>
    </location>
</feature>
<feature type="compositionally biased region" description="Polar residues" evidence="8">
    <location>
        <begin position="281"/>
        <end position="290"/>
    </location>
</feature>
<dbReference type="Proteomes" id="UP001153069">
    <property type="component" value="Unassembled WGS sequence"/>
</dbReference>
<dbReference type="InterPro" id="IPR036259">
    <property type="entry name" value="MFS_trans_sf"/>
</dbReference>
<evidence type="ECO:0000256" key="4">
    <source>
        <dbReference type="ARBA" id="ARBA00022989"/>
    </source>
</evidence>
<keyword evidence="12" id="KW-1185">Reference proteome</keyword>
<proteinExistence type="inferred from homology"/>
<feature type="compositionally biased region" description="Low complexity" evidence="8">
    <location>
        <begin position="556"/>
        <end position="571"/>
    </location>
</feature>
<feature type="compositionally biased region" description="Polar residues" evidence="8">
    <location>
        <begin position="227"/>
        <end position="237"/>
    </location>
</feature>
<dbReference type="AlphaFoldDB" id="A0A9N8HRW4"/>
<feature type="region of interest" description="Disordered" evidence="8">
    <location>
        <begin position="211"/>
        <end position="237"/>
    </location>
</feature>
<dbReference type="InterPro" id="IPR020846">
    <property type="entry name" value="MFS_dom"/>
</dbReference>
<comment type="caution">
    <text evidence="11">The sequence shown here is derived from an EMBL/GenBank/DDBJ whole genome shotgun (WGS) entry which is preliminary data.</text>
</comment>
<feature type="transmembrane region" description="Helical" evidence="9">
    <location>
        <begin position="882"/>
        <end position="904"/>
    </location>
</feature>
<feature type="transmembrane region" description="Helical" evidence="9">
    <location>
        <begin position="652"/>
        <end position="671"/>
    </location>
</feature>
<feature type="transmembrane region" description="Helical" evidence="9">
    <location>
        <begin position="925"/>
        <end position="945"/>
    </location>
</feature>
<feature type="region of interest" description="Disordered" evidence="8">
    <location>
        <begin position="102"/>
        <end position="184"/>
    </location>
</feature>
<dbReference type="EMBL" id="CAICTM010001318">
    <property type="protein sequence ID" value="CAB9522580.1"/>
    <property type="molecule type" value="Genomic_DNA"/>
</dbReference>
<name>A0A9N8HRW4_9STRA</name>
<feature type="compositionally biased region" description="Polar residues" evidence="8">
    <location>
        <begin position="151"/>
        <end position="168"/>
    </location>
</feature>
<dbReference type="InterPro" id="IPR044772">
    <property type="entry name" value="NO3_transporter"/>
</dbReference>
<feature type="transmembrane region" description="Helical" evidence="9">
    <location>
        <begin position="618"/>
        <end position="640"/>
    </location>
</feature>
<keyword evidence="7" id="KW-0175">Coiled coil</keyword>
<evidence type="ECO:0000256" key="8">
    <source>
        <dbReference type="SAM" id="MobiDB-lite"/>
    </source>
</evidence>
<comment type="similarity">
    <text evidence="2">Belongs to the major facilitator superfamily. Nitrate/nitrite porter (TC 2.A.1.8) family.</text>
</comment>
<evidence type="ECO:0000313" key="11">
    <source>
        <dbReference type="EMBL" id="CAB9522580.1"/>
    </source>
</evidence>
<feature type="transmembrane region" description="Helical" evidence="9">
    <location>
        <begin position="1011"/>
        <end position="1029"/>
    </location>
</feature>
<dbReference type="GO" id="GO:0016020">
    <property type="term" value="C:membrane"/>
    <property type="evidence" value="ECO:0007669"/>
    <property type="project" value="UniProtKB-SubCell"/>
</dbReference>
<dbReference type="OrthoDB" id="434240at2759"/>
<feature type="transmembrane region" description="Helical" evidence="9">
    <location>
        <begin position="750"/>
        <end position="774"/>
    </location>
</feature>
<feature type="compositionally biased region" description="Basic and acidic residues" evidence="8">
    <location>
        <begin position="572"/>
        <end position="584"/>
    </location>
</feature>
<feature type="compositionally biased region" description="Basic and acidic residues" evidence="8">
    <location>
        <begin position="1134"/>
        <end position="1166"/>
    </location>
</feature>
<gene>
    <name evidence="11" type="ORF">SEMRO_1320_G262360.1</name>
</gene>
<evidence type="ECO:0000256" key="7">
    <source>
        <dbReference type="SAM" id="Coils"/>
    </source>
</evidence>
<evidence type="ECO:0000313" key="12">
    <source>
        <dbReference type="Proteomes" id="UP001153069"/>
    </source>
</evidence>
<feature type="compositionally biased region" description="Polar residues" evidence="8">
    <location>
        <begin position="22"/>
        <end position="33"/>
    </location>
</feature>
<dbReference type="GO" id="GO:0015112">
    <property type="term" value="F:nitrate transmembrane transporter activity"/>
    <property type="evidence" value="ECO:0007669"/>
    <property type="project" value="InterPro"/>
</dbReference>
<feature type="coiled-coil region" evidence="7">
    <location>
        <begin position="438"/>
        <end position="465"/>
    </location>
</feature>
<accession>A0A9N8HRW4</accession>
<feature type="transmembrane region" description="Helical" evidence="9">
    <location>
        <begin position="683"/>
        <end position="703"/>
    </location>
</feature>
<evidence type="ECO:0000256" key="3">
    <source>
        <dbReference type="ARBA" id="ARBA00022692"/>
    </source>
</evidence>
<evidence type="ECO:0000256" key="6">
    <source>
        <dbReference type="ARBA" id="ARBA00023136"/>
    </source>
</evidence>
<feature type="compositionally biased region" description="Acidic residues" evidence="8">
    <location>
        <begin position="1046"/>
        <end position="1065"/>
    </location>
</feature>
<evidence type="ECO:0000256" key="1">
    <source>
        <dbReference type="ARBA" id="ARBA00004141"/>
    </source>
</evidence>
<feature type="region of interest" description="Disordered" evidence="8">
    <location>
        <begin position="1"/>
        <end position="41"/>
    </location>
</feature>
<feature type="region of interest" description="Disordered" evidence="8">
    <location>
        <begin position="503"/>
        <end position="594"/>
    </location>
</feature>
<dbReference type="InterPro" id="IPR011701">
    <property type="entry name" value="MFS"/>
</dbReference>
<feature type="compositionally biased region" description="Basic and acidic residues" evidence="8">
    <location>
        <begin position="1084"/>
        <end position="1100"/>
    </location>
</feature>
<comment type="subcellular location">
    <subcellularLocation>
        <location evidence="1">Membrane</location>
        <topology evidence="1">Multi-pass membrane protein</topology>
    </subcellularLocation>
</comment>
<feature type="compositionally biased region" description="Basic and acidic residues" evidence="8">
    <location>
        <begin position="211"/>
        <end position="220"/>
    </location>
</feature>
<evidence type="ECO:0000256" key="5">
    <source>
        <dbReference type="ARBA" id="ARBA00023063"/>
    </source>
</evidence>
<organism evidence="11 12">
    <name type="scientific">Seminavis robusta</name>
    <dbReference type="NCBI Taxonomy" id="568900"/>
    <lineage>
        <taxon>Eukaryota</taxon>
        <taxon>Sar</taxon>
        <taxon>Stramenopiles</taxon>
        <taxon>Ochrophyta</taxon>
        <taxon>Bacillariophyta</taxon>
        <taxon>Bacillariophyceae</taxon>
        <taxon>Bacillariophycidae</taxon>
        <taxon>Naviculales</taxon>
        <taxon>Naviculaceae</taxon>
        <taxon>Seminavis</taxon>
    </lineage>
</organism>
<evidence type="ECO:0000256" key="2">
    <source>
        <dbReference type="ARBA" id="ARBA00008432"/>
    </source>
</evidence>
<feature type="compositionally biased region" description="Polar residues" evidence="8">
    <location>
        <begin position="514"/>
        <end position="532"/>
    </location>
</feature>
<dbReference type="PROSITE" id="PS50850">
    <property type="entry name" value="MFS"/>
    <property type="match status" value="1"/>
</dbReference>
<dbReference type="PANTHER" id="PTHR23515">
    <property type="entry name" value="HIGH-AFFINITY NITRATE TRANSPORTER 2.3"/>
    <property type="match status" value="1"/>
</dbReference>
<keyword evidence="5" id="KW-0534">Nitrate assimilation</keyword>
<keyword evidence="6 9" id="KW-0472">Membrane</keyword>
<dbReference type="SUPFAM" id="SSF103473">
    <property type="entry name" value="MFS general substrate transporter"/>
    <property type="match status" value="1"/>
</dbReference>
<dbReference type="GO" id="GO:0042128">
    <property type="term" value="P:nitrate assimilation"/>
    <property type="evidence" value="ECO:0007669"/>
    <property type="project" value="UniProtKB-KW"/>
</dbReference>
<sequence length="1204" mass="132753">MPPPPADSLQQEEESLSVFKSAHSTHSISNDSTGSEDRSTAMTTVLTEPDLYPEALATALKLPAAATSKFAAAMETTGTTADNNHHQPPEERLSLNMAVYQEAEKKQAEKQQIQAEPEVKPTLSITGPIPIGQINSLRMEASEQALADQEQLASSSSGHEPQDTSDNAPNIIPEEHPFESDLEEAQATAADTIDPLTSTSDASEIIIHQAARDQELTDRELTDEESTPPQKQSTVVSQIAYSVSKAISSGSHASSKNHSSDDNQFSVSSWRRRQLAPHPPSSDQRTVSSNRTPTRTRKRRVRFSHVGIRNYKTTIGDNPCCSYGPPLSLDWEYCEEDEEGYYLGRVPIDYYEASKPYSGIKAPSQRRKVAMLVLNPTQRCARLFQAGYSMQDMKNAADRLQRDKFRGGNVGGLLDPFHWLQELWLFQIKPVVMKRYNENQEEELQRKMERELRKIERKVRDEHESQSLGMSQQSIAMMSDVNDEISDQFIVLDLEEEVVVDLERGGGNNTNNNHDSTSNPSINVSSTASSGRHQVIIENLDGLSKTSRHSSKHSLSRFSSSRQSEISSTGSHQDEDGRMGDDSKSTSTSTYGLNVDRKQHDKAIEIKLSSFKRPHMRAFHASWFSFFVAFFLWFSITPLLSEVRTTLDLTDAEIWTSSLMGTLGTIVMRIVMGPLCDTFGARLCMATVLIAAAIPTALTGLVQTSAGLSLVRLFIGFGGSSFVACQYWTSDMFARNVAGAANALAAGWGNLGGGVAQLLMGSVLFPLLQFIYSGADDEFDGVASDNDQKRSTELAWRTIFVFPALLALVIGCLIIFYCDDAPLGNYRELIKSERLMVATPMESLCSTAKRGQNVWILAIQYACCFGIEVTMTNATALYFKDVFGQSTVQAAAISSVFGMMNLFARGLGGWCSDYLQRVAGIRGRLAWQVFTLAVEGVMVCIFAHAQSLAGSIIVLVFLSCMVQSAEGSTFGIVPYVERRFTGSVVGIVGSGGSIGAAIFSIFFVYGDYRPAFFFMGVCAVGSSLLTFCLNTRKIKKMQDFLTQEVEREEGDGDLDDEEEDVDFYEDPQQSSERETLATTDADEPMERDQLVRTDADEPIQRDTLVTTGFIERDPDVDDEPNQREALPTAGDVELNLRDKLSATDSNERDTLESKEGNEPDEQEARPSTETVKANARDTVVTTKADEPSQRDTIVTTDADEPTEQ</sequence>
<feature type="domain" description="Major facilitator superfamily (MFS) profile" evidence="10">
    <location>
        <begin position="618"/>
        <end position="1034"/>
    </location>
</feature>
<feature type="transmembrane region" description="Helical" evidence="9">
    <location>
        <begin position="951"/>
        <end position="972"/>
    </location>
</feature>
<feature type="compositionally biased region" description="Basic residues" evidence="8">
    <location>
        <begin position="546"/>
        <end position="555"/>
    </location>
</feature>
<dbReference type="CDD" id="cd17341">
    <property type="entry name" value="MFS_NRT2_like"/>
    <property type="match status" value="1"/>
</dbReference>
<reference evidence="11" key="1">
    <citation type="submission" date="2020-06" db="EMBL/GenBank/DDBJ databases">
        <authorList>
            <consortium name="Plant Systems Biology data submission"/>
        </authorList>
    </citation>
    <scope>NUCLEOTIDE SEQUENCE</scope>
    <source>
        <strain evidence="11">D6</strain>
    </source>
</reference>
<evidence type="ECO:0000256" key="9">
    <source>
        <dbReference type="SAM" id="Phobius"/>
    </source>
</evidence>
<feature type="region of interest" description="Disordered" evidence="8">
    <location>
        <begin position="1046"/>
        <end position="1204"/>
    </location>
</feature>
<protein>
    <submittedName>
        <fullName evidence="11">Affinity nitrate transporter 2</fullName>
    </submittedName>
</protein>
<dbReference type="Pfam" id="PF07690">
    <property type="entry name" value="MFS_1"/>
    <property type="match status" value="1"/>
</dbReference>
<feature type="transmembrane region" description="Helical" evidence="9">
    <location>
        <begin position="709"/>
        <end position="729"/>
    </location>
</feature>
<keyword evidence="3 9" id="KW-0812">Transmembrane</keyword>
<evidence type="ECO:0000259" key="10">
    <source>
        <dbReference type="PROSITE" id="PS50850"/>
    </source>
</evidence>
<dbReference type="Gene3D" id="1.20.1250.20">
    <property type="entry name" value="MFS general substrate transporter like domains"/>
    <property type="match status" value="2"/>
</dbReference>